<dbReference type="RefSeq" id="WP_377511641.1">
    <property type="nucleotide sequence ID" value="NZ_JBHULU010000027.1"/>
</dbReference>
<feature type="non-terminal residue" evidence="1">
    <location>
        <position position="1"/>
    </location>
</feature>
<dbReference type="EMBL" id="JBHULU010000027">
    <property type="protein sequence ID" value="MFD2515902.1"/>
    <property type="molecule type" value="Genomic_DNA"/>
</dbReference>
<evidence type="ECO:0000313" key="2">
    <source>
        <dbReference type="Proteomes" id="UP001597544"/>
    </source>
</evidence>
<dbReference type="Proteomes" id="UP001597544">
    <property type="component" value="Unassembled WGS sequence"/>
</dbReference>
<organism evidence="1 2">
    <name type="scientific">Pontibacter locisalis</name>
    <dbReference type="NCBI Taxonomy" id="1719035"/>
    <lineage>
        <taxon>Bacteria</taxon>
        <taxon>Pseudomonadati</taxon>
        <taxon>Bacteroidota</taxon>
        <taxon>Cytophagia</taxon>
        <taxon>Cytophagales</taxon>
        <taxon>Hymenobacteraceae</taxon>
        <taxon>Pontibacter</taxon>
    </lineage>
</organism>
<proteinExistence type="predicted"/>
<keyword evidence="2" id="KW-1185">Reference proteome</keyword>
<reference evidence="2" key="1">
    <citation type="journal article" date="2019" name="Int. J. Syst. Evol. Microbiol.">
        <title>The Global Catalogue of Microorganisms (GCM) 10K type strain sequencing project: providing services to taxonomists for standard genome sequencing and annotation.</title>
        <authorList>
            <consortium name="The Broad Institute Genomics Platform"/>
            <consortium name="The Broad Institute Genome Sequencing Center for Infectious Disease"/>
            <person name="Wu L."/>
            <person name="Ma J."/>
        </authorList>
    </citation>
    <scope>NUCLEOTIDE SEQUENCE [LARGE SCALE GENOMIC DNA]</scope>
    <source>
        <strain evidence="2">KCTC 42498</strain>
    </source>
</reference>
<accession>A0ABW5IQF8</accession>
<protein>
    <submittedName>
        <fullName evidence="1">Uncharacterized protein</fullName>
    </submittedName>
</protein>
<sequence length="103" mass="11551">YKTSSSSPNFTHHLIQGYLDTGEIPVSTVQPFGKKHYRKDVPFHRHITRCMSFDSSYLPAAGFLSTNCTLIDLGKDMSSISLSSGLQSNRKVTNYNSKSEDHH</sequence>
<name>A0ABW5IQF8_9BACT</name>
<gene>
    <name evidence="1" type="ORF">ACFSRY_18670</name>
</gene>
<evidence type="ECO:0000313" key="1">
    <source>
        <dbReference type="EMBL" id="MFD2515902.1"/>
    </source>
</evidence>
<comment type="caution">
    <text evidence="1">The sequence shown here is derived from an EMBL/GenBank/DDBJ whole genome shotgun (WGS) entry which is preliminary data.</text>
</comment>